<evidence type="ECO:0000313" key="1">
    <source>
        <dbReference type="EMBL" id="KAK7505329.1"/>
    </source>
</evidence>
<dbReference type="AlphaFoldDB" id="A0ABD0M1Y3"/>
<comment type="caution">
    <text evidence="1">The sequence shown here is derived from an EMBL/GenBank/DDBJ whole genome shotgun (WGS) entry which is preliminary data.</text>
</comment>
<organism evidence="1 2">
    <name type="scientific">Batillaria attramentaria</name>
    <dbReference type="NCBI Taxonomy" id="370345"/>
    <lineage>
        <taxon>Eukaryota</taxon>
        <taxon>Metazoa</taxon>
        <taxon>Spiralia</taxon>
        <taxon>Lophotrochozoa</taxon>
        <taxon>Mollusca</taxon>
        <taxon>Gastropoda</taxon>
        <taxon>Caenogastropoda</taxon>
        <taxon>Sorbeoconcha</taxon>
        <taxon>Cerithioidea</taxon>
        <taxon>Batillariidae</taxon>
        <taxon>Batillaria</taxon>
    </lineage>
</organism>
<evidence type="ECO:0000313" key="2">
    <source>
        <dbReference type="Proteomes" id="UP001519460"/>
    </source>
</evidence>
<proteinExistence type="predicted"/>
<name>A0ABD0M1Y3_9CAEN</name>
<keyword evidence="2" id="KW-1185">Reference proteome</keyword>
<accession>A0ABD0M1Y3</accession>
<dbReference type="Proteomes" id="UP001519460">
    <property type="component" value="Unassembled WGS sequence"/>
</dbReference>
<dbReference type="EMBL" id="JACVVK020000011">
    <property type="protein sequence ID" value="KAK7505329.1"/>
    <property type="molecule type" value="Genomic_DNA"/>
</dbReference>
<reference evidence="1 2" key="1">
    <citation type="journal article" date="2023" name="Sci. Data">
        <title>Genome assembly of the Korean intertidal mud-creeper Batillaria attramentaria.</title>
        <authorList>
            <person name="Patra A.K."/>
            <person name="Ho P.T."/>
            <person name="Jun S."/>
            <person name="Lee S.J."/>
            <person name="Kim Y."/>
            <person name="Won Y.J."/>
        </authorList>
    </citation>
    <scope>NUCLEOTIDE SEQUENCE [LARGE SCALE GENOMIC DNA]</scope>
    <source>
        <strain evidence="1">Wonlab-2016</strain>
    </source>
</reference>
<gene>
    <name evidence="1" type="ORF">BaRGS_00003491</name>
</gene>
<sequence length="74" mass="7927">MAVTVVVSGTGERWNVTHIKVKASTSFTFDAGKTTLAAAGLQQKRCVPKRSNSLVQLPTTYNAGHFGMSTQTNK</sequence>
<protein>
    <submittedName>
        <fullName evidence="1">Uncharacterized protein</fullName>
    </submittedName>
</protein>